<organism evidence="2 3">
    <name type="scientific">Paractinoplanes hotanensis</name>
    <dbReference type="NCBI Taxonomy" id="2906497"/>
    <lineage>
        <taxon>Bacteria</taxon>
        <taxon>Bacillati</taxon>
        <taxon>Actinomycetota</taxon>
        <taxon>Actinomycetes</taxon>
        <taxon>Micromonosporales</taxon>
        <taxon>Micromonosporaceae</taxon>
        <taxon>Paractinoplanes</taxon>
    </lineage>
</organism>
<dbReference type="Proteomes" id="UP001523216">
    <property type="component" value="Unassembled WGS sequence"/>
</dbReference>
<evidence type="ECO:0000313" key="2">
    <source>
        <dbReference type="EMBL" id="MCM4084591.1"/>
    </source>
</evidence>
<accession>A0ABT0YEW6</accession>
<proteinExistence type="predicted"/>
<feature type="transmembrane region" description="Helical" evidence="1">
    <location>
        <begin position="67"/>
        <end position="86"/>
    </location>
</feature>
<sequence>MSLADDLMFVRGQAMVRATGTAGCASCGSVAGHLAHEVPGAWLSTQCLPLQVGLCFVVLVNATTLPVALAAVTAAGVPGVVALIAVGHHLQTATPNASLRGGPSATFYTSDATAAVVGTLIAASVITMTTLTTAMTVFSIIVLTAGPTATLRAENHRLSRLLDLQGQDTAPAPEQLAAMATPGPVTMASPMPEKLGRTLTAEGVDRCAGHVFSKAEPPDAPKCVQCRVAAVVQLGSVRGGAQT</sequence>
<name>A0ABT0YEW6_9ACTN</name>
<dbReference type="EMBL" id="JAMQOL010000079">
    <property type="protein sequence ID" value="MCM4084591.1"/>
    <property type="molecule type" value="Genomic_DNA"/>
</dbReference>
<comment type="caution">
    <text evidence="2">The sequence shown here is derived from an EMBL/GenBank/DDBJ whole genome shotgun (WGS) entry which is preliminary data.</text>
</comment>
<evidence type="ECO:0000313" key="3">
    <source>
        <dbReference type="Proteomes" id="UP001523216"/>
    </source>
</evidence>
<reference evidence="2 3" key="1">
    <citation type="submission" date="2022-06" db="EMBL/GenBank/DDBJ databases">
        <title>Actinoplanes abujensis sp. nov., isolated from Nigerian arid soil.</title>
        <authorList>
            <person name="Ding P."/>
        </authorList>
    </citation>
    <scope>NUCLEOTIDE SEQUENCE [LARGE SCALE GENOMIC DNA]</scope>
    <source>
        <strain evidence="3">TRM88002</strain>
    </source>
</reference>
<protein>
    <submittedName>
        <fullName evidence="2">Uncharacterized protein</fullName>
    </submittedName>
</protein>
<keyword evidence="1" id="KW-0472">Membrane</keyword>
<evidence type="ECO:0000256" key="1">
    <source>
        <dbReference type="SAM" id="Phobius"/>
    </source>
</evidence>
<keyword evidence="3" id="KW-1185">Reference proteome</keyword>
<keyword evidence="1" id="KW-0812">Transmembrane</keyword>
<dbReference type="RefSeq" id="WP_251804337.1">
    <property type="nucleotide sequence ID" value="NZ_JAMQOL010000079.1"/>
</dbReference>
<feature type="transmembrane region" description="Helical" evidence="1">
    <location>
        <begin position="132"/>
        <end position="151"/>
    </location>
</feature>
<keyword evidence="1" id="KW-1133">Transmembrane helix</keyword>
<gene>
    <name evidence="2" type="ORF">LXN57_44380</name>
</gene>